<dbReference type="RefSeq" id="WP_253766761.1">
    <property type="nucleotide sequence ID" value="NZ_BAAAVE010000005.1"/>
</dbReference>
<dbReference type="InterPro" id="IPR036390">
    <property type="entry name" value="WH_DNA-bd_sf"/>
</dbReference>
<evidence type="ECO:0000313" key="5">
    <source>
        <dbReference type="EMBL" id="MCP2345303.1"/>
    </source>
</evidence>
<keyword evidence="5" id="KW-0238">DNA-binding</keyword>
<keyword evidence="6" id="KW-1185">Reference proteome</keyword>
<dbReference type="Gene3D" id="1.10.10.10">
    <property type="entry name" value="Winged helix-like DNA-binding domain superfamily/Winged helix DNA-binding domain"/>
    <property type="match status" value="1"/>
</dbReference>
<dbReference type="InterPro" id="IPR005149">
    <property type="entry name" value="Tscrpt_reg_PadR_N"/>
</dbReference>
<feature type="domain" description="Transcription regulator PadR C-terminal" evidence="4">
    <location>
        <begin position="92"/>
        <end position="179"/>
    </location>
</feature>
<evidence type="ECO:0000313" key="6">
    <source>
        <dbReference type="Proteomes" id="UP001320766"/>
    </source>
</evidence>
<sequence length="219" mass="23623">MALRHAVLAALLDGEYSGYQLAKVFDVGVANFWYAAPQQLYAELARLEADGLVSGREVVQSGRPNKRVFTVAEAGIAELAAFAAAPGKPLLIRDDLAVKIHAVDRLDPAPVIAQLLERAEEAAAKLELFERMLRNLRGDLAEEEFLRRGERVGPYLSCLGGCRLEREMRDWCLATAQVLTERATAPSAAGRPATPTPSAEDRTAAPTPSGADRPVTSSE</sequence>
<feature type="coiled-coil region" evidence="1">
    <location>
        <begin position="112"/>
        <end position="139"/>
    </location>
</feature>
<dbReference type="Pfam" id="PF03551">
    <property type="entry name" value="PadR"/>
    <property type="match status" value="1"/>
</dbReference>
<protein>
    <submittedName>
        <fullName evidence="5">DNA-binding PadR family transcriptional regulator</fullName>
    </submittedName>
</protein>
<feature type="region of interest" description="Disordered" evidence="2">
    <location>
        <begin position="182"/>
        <end position="219"/>
    </location>
</feature>
<feature type="domain" description="Transcription regulator PadR N-terminal" evidence="3">
    <location>
        <begin position="7"/>
        <end position="80"/>
    </location>
</feature>
<dbReference type="Pfam" id="PF10400">
    <property type="entry name" value="Vir_act_alpha_C"/>
    <property type="match status" value="1"/>
</dbReference>
<keyword evidence="1" id="KW-0175">Coiled coil</keyword>
<dbReference type="EMBL" id="JAMZEC010000001">
    <property type="protein sequence ID" value="MCP2345303.1"/>
    <property type="molecule type" value="Genomic_DNA"/>
</dbReference>
<name>A0ABT1JU83_9ACTN</name>
<proteinExistence type="predicted"/>
<evidence type="ECO:0000256" key="1">
    <source>
        <dbReference type="SAM" id="Coils"/>
    </source>
</evidence>
<dbReference type="Proteomes" id="UP001320766">
    <property type="component" value="Unassembled WGS sequence"/>
</dbReference>
<reference evidence="5 6" key="1">
    <citation type="submission" date="2022-06" db="EMBL/GenBank/DDBJ databases">
        <title>Sequencing the genomes of 1000 actinobacteria strains.</title>
        <authorList>
            <person name="Klenk H.-P."/>
        </authorList>
    </citation>
    <scope>NUCLEOTIDE SEQUENCE [LARGE SCALE GENOMIC DNA]</scope>
    <source>
        <strain evidence="5 6">DSM 44170</strain>
    </source>
</reference>
<accession>A0ABT1JU83</accession>
<dbReference type="SUPFAM" id="SSF46785">
    <property type="entry name" value="Winged helix' DNA-binding domain"/>
    <property type="match status" value="1"/>
</dbReference>
<evidence type="ECO:0000256" key="2">
    <source>
        <dbReference type="SAM" id="MobiDB-lite"/>
    </source>
</evidence>
<dbReference type="InterPro" id="IPR018309">
    <property type="entry name" value="Tscrpt_reg_PadR_C"/>
</dbReference>
<gene>
    <name evidence="5" type="ORF">HD595_001425</name>
</gene>
<organism evidence="5 6">
    <name type="scientific">Nonomuraea roseoviolacea subsp. carminata</name>
    <dbReference type="NCBI Taxonomy" id="160689"/>
    <lineage>
        <taxon>Bacteria</taxon>
        <taxon>Bacillati</taxon>
        <taxon>Actinomycetota</taxon>
        <taxon>Actinomycetes</taxon>
        <taxon>Streptosporangiales</taxon>
        <taxon>Streptosporangiaceae</taxon>
        <taxon>Nonomuraea</taxon>
    </lineage>
</organism>
<evidence type="ECO:0000259" key="3">
    <source>
        <dbReference type="Pfam" id="PF03551"/>
    </source>
</evidence>
<dbReference type="Gene3D" id="6.10.140.190">
    <property type="match status" value="1"/>
</dbReference>
<evidence type="ECO:0000259" key="4">
    <source>
        <dbReference type="Pfam" id="PF10400"/>
    </source>
</evidence>
<dbReference type="GO" id="GO:0003677">
    <property type="term" value="F:DNA binding"/>
    <property type="evidence" value="ECO:0007669"/>
    <property type="project" value="UniProtKB-KW"/>
</dbReference>
<comment type="caution">
    <text evidence="5">The sequence shown here is derived from an EMBL/GenBank/DDBJ whole genome shotgun (WGS) entry which is preliminary data.</text>
</comment>
<dbReference type="PANTHER" id="PTHR43252">
    <property type="entry name" value="TRANSCRIPTIONAL REGULATOR YQJI"/>
    <property type="match status" value="1"/>
</dbReference>
<dbReference type="PANTHER" id="PTHR43252:SF4">
    <property type="entry name" value="TRANSCRIPTIONAL REGULATORY PROTEIN"/>
    <property type="match status" value="1"/>
</dbReference>
<dbReference type="InterPro" id="IPR036388">
    <property type="entry name" value="WH-like_DNA-bd_sf"/>
</dbReference>